<gene>
    <name evidence="1" type="ORF">SCP_0604190</name>
</gene>
<name>A0A401GQK8_9APHY</name>
<dbReference type="EMBL" id="BFAD01000006">
    <property type="protein sequence ID" value="GBE84440.1"/>
    <property type="molecule type" value="Genomic_DNA"/>
</dbReference>
<dbReference type="Proteomes" id="UP000287166">
    <property type="component" value="Unassembled WGS sequence"/>
</dbReference>
<dbReference type="InParanoid" id="A0A401GQK8"/>
<reference evidence="1 2" key="1">
    <citation type="journal article" date="2018" name="Sci. Rep.">
        <title>Genome sequence of the cauliflower mushroom Sparassis crispa (Hanabiratake) and its association with beneficial usage.</title>
        <authorList>
            <person name="Kiyama R."/>
            <person name="Furutani Y."/>
            <person name="Kawaguchi K."/>
            <person name="Nakanishi T."/>
        </authorList>
    </citation>
    <scope>NUCLEOTIDE SEQUENCE [LARGE SCALE GENOMIC DNA]</scope>
</reference>
<sequence length="346" mass="38581">MNEFHWRSRCYKYIVAEPCTVASIAERLNALLNGMEGYVPPHIKQESNSDGGRADFVKRTLEDLVGHIDLSFALSAVPSVWQAVFDVAGQCGFNTHECRAPENICDICAMADQSFNLVLANVQVIDRQYDLTPRDRFDKNGNWNPDPRWMAASLGAASLLCLGHSYSPTVYWAVLNDTLCRKTLKAHQFLQTSPMGGEMYGKEGGGRESVWDGNGFDTERIGACIQLLAAGKQIQKYFKNGGDIEEVPALGEKTVSDAREKSLADVELKTILYGLEWQQLGARLEVANLLERTRQHLSVRDSNLTGPEIAQLIARVNWGEVPDEISADRLSYLVRRFRALIPDDAQ</sequence>
<dbReference type="AlphaFoldDB" id="A0A401GQK8"/>
<comment type="caution">
    <text evidence="1">The sequence shown here is derived from an EMBL/GenBank/DDBJ whole genome shotgun (WGS) entry which is preliminary data.</text>
</comment>
<accession>A0A401GQK8</accession>
<evidence type="ECO:0000313" key="1">
    <source>
        <dbReference type="EMBL" id="GBE84440.1"/>
    </source>
</evidence>
<dbReference type="GeneID" id="38781357"/>
<evidence type="ECO:0000313" key="2">
    <source>
        <dbReference type="Proteomes" id="UP000287166"/>
    </source>
</evidence>
<protein>
    <submittedName>
        <fullName evidence="1">Uncharacterized protein</fullName>
    </submittedName>
</protein>
<organism evidence="1 2">
    <name type="scientific">Sparassis crispa</name>
    <dbReference type="NCBI Taxonomy" id="139825"/>
    <lineage>
        <taxon>Eukaryota</taxon>
        <taxon>Fungi</taxon>
        <taxon>Dikarya</taxon>
        <taxon>Basidiomycota</taxon>
        <taxon>Agaricomycotina</taxon>
        <taxon>Agaricomycetes</taxon>
        <taxon>Polyporales</taxon>
        <taxon>Sparassidaceae</taxon>
        <taxon>Sparassis</taxon>
    </lineage>
</organism>
<keyword evidence="2" id="KW-1185">Reference proteome</keyword>
<dbReference type="RefSeq" id="XP_027615353.1">
    <property type="nucleotide sequence ID" value="XM_027759552.1"/>
</dbReference>
<proteinExistence type="predicted"/>